<protein>
    <recommendedName>
        <fullName evidence="6">Charged multivesicular body protein 5</fullName>
    </recommendedName>
</protein>
<dbReference type="GO" id="GO:0006900">
    <property type="term" value="P:vesicle budding from membrane"/>
    <property type="evidence" value="ECO:0007669"/>
    <property type="project" value="TreeGrafter"/>
</dbReference>
<gene>
    <name evidence="4" type="ORF">POBO1169_LOCUS2782</name>
    <name evidence="5" type="ORF">POBO1169_LOCUS2783</name>
</gene>
<dbReference type="GO" id="GO:0005771">
    <property type="term" value="C:multivesicular body"/>
    <property type="evidence" value="ECO:0007669"/>
    <property type="project" value="TreeGrafter"/>
</dbReference>
<dbReference type="PANTHER" id="PTHR22761">
    <property type="entry name" value="CHARGED MULTIVESICULAR BODY PROTEIN"/>
    <property type="match status" value="1"/>
</dbReference>
<feature type="region of interest" description="Disordered" evidence="3">
    <location>
        <begin position="1"/>
        <end position="28"/>
    </location>
</feature>
<dbReference type="Pfam" id="PF03357">
    <property type="entry name" value="Snf7"/>
    <property type="match status" value="1"/>
</dbReference>
<reference evidence="5" key="1">
    <citation type="submission" date="2021-01" db="EMBL/GenBank/DDBJ databases">
        <authorList>
            <person name="Corre E."/>
            <person name="Pelletier E."/>
            <person name="Niang G."/>
            <person name="Scheremetjew M."/>
            <person name="Finn R."/>
            <person name="Kale V."/>
            <person name="Holt S."/>
            <person name="Cochrane G."/>
            <person name="Meng A."/>
            <person name="Brown T."/>
            <person name="Cohen L."/>
        </authorList>
    </citation>
    <scope>NUCLEOTIDE SEQUENCE</scope>
    <source>
        <strain evidence="5">CCMP722</strain>
    </source>
</reference>
<dbReference type="EMBL" id="HBFA01005444">
    <property type="protein sequence ID" value="CAD8653054.1"/>
    <property type="molecule type" value="Transcribed_RNA"/>
</dbReference>
<dbReference type="InterPro" id="IPR005024">
    <property type="entry name" value="Snf7_fam"/>
</dbReference>
<evidence type="ECO:0000256" key="3">
    <source>
        <dbReference type="SAM" id="MobiDB-lite"/>
    </source>
</evidence>
<accession>A0A6T7UQX8</accession>
<dbReference type="Gene3D" id="6.10.140.1230">
    <property type="match status" value="1"/>
</dbReference>
<sequence>MRRIFGAKRDKAPAPTLTDVTTNMESRGGNLDERIKKLDAELVKHREAIKKLRPGPAQEAAKQRALRVLRQKKMYEGQRGQLYDQQFNIEQVAFAQESMKDTADQVKAMRGATAHLKQAFKSKDLDVDKIEAMQDEMADLMDMNTEIQESLARQYAVPDDLDEEVKQRHMHAHTSTHEQLMLESRALIGK</sequence>
<keyword evidence="2" id="KW-0175">Coiled coil</keyword>
<comment type="similarity">
    <text evidence="1">Belongs to the SNF7 family.</text>
</comment>
<organism evidence="5">
    <name type="scientific">Pyramimonas obovata</name>
    <dbReference type="NCBI Taxonomy" id="1411642"/>
    <lineage>
        <taxon>Eukaryota</taxon>
        <taxon>Viridiplantae</taxon>
        <taxon>Chlorophyta</taxon>
        <taxon>Pyramimonadophyceae</taxon>
        <taxon>Pyramimonadales</taxon>
        <taxon>Pyramimonadaceae</taxon>
        <taxon>Pyramimonas</taxon>
        <taxon>Pyramimonas incertae sedis</taxon>
    </lineage>
</organism>
<evidence type="ECO:0000256" key="2">
    <source>
        <dbReference type="ARBA" id="ARBA00023054"/>
    </source>
</evidence>
<dbReference type="GO" id="GO:0032511">
    <property type="term" value="P:late endosome to vacuole transport via multivesicular body sorting pathway"/>
    <property type="evidence" value="ECO:0007669"/>
    <property type="project" value="TreeGrafter"/>
</dbReference>
<dbReference type="EMBL" id="HBFA01005445">
    <property type="protein sequence ID" value="CAD8653055.1"/>
    <property type="molecule type" value="Transcribed_RNA"/>
</dbReference>
<proteinExistence type="inferred from homology"/>
<evidence type="ECO:0000313" key="5">
    <source>
        <dbReference type="EMBL" id="CAD8653055.1"/>
    </source>
</evidence>
<evidence type="ECO:0008006" key="6">
    <source>
        <dbReference type="Google" id="ProtNLM"/>
    </source>
</evidence>
<evidence type="ECO:0000313" key="4">
    <source>
        <dbReference type="EMBL" id="CAD8653054.1"/>
    </source>
</evidence>
<evidence type="ECO:0000256" key="1">
    <source>
        <dbReference type="ARBA" id="ARBA00006190"/>
    </source>
</evidence>
<name>A0A6T7UQX8_9CHLO</name>
<dbReference type="PANTHER" id="PTHR22761:SF12">
    <property type="entry name" value="CHARGED MULTIVESICULAR BODY PROTEIN 5"/>
    <property type="match status" value="1"/>
</dbReference>
<dbReference type="AlphaFoldDB" id="A0A6T7UQX8"/>